<comment type="caution">
    <text evidence="3">The sequence shown here is derived from an EMBL/GenBank/DDBJ whole genome shotgun (WGS) entry which is preliminary data.</text>
</comment>
<feature type="compositionally biased region" description="Basic residues" evidence="1">
    <location>
        <begin position="95"/>
        <end position="112"/>
    </location>
</feature>
<feature type="transmembrane region" description="Helical" evidence="2">
    <location>
        <begin position="149"/>
        <end position="172"/>
    </location>
</feature>
<accession>A0A9X0D8J4</accession>
<keyword evidence="2" id="KW-1133">Transmembrane helix</keyword>
<keyword evidence="4" id="KW-1185">Reference proteome</keyword>
<reference evidence="3" key="1">
    <citation type="submission" date="2023-01" db="EMBL/GenBank/DDBJ databases">
        <title>Genome assembly of the deep-sea coral Lophelia pertusa.</title>
        <authorList>
            <person name="Herrera S."/>
            <person name="Cordes E."/>
        </authorList>
    </citation>
    <scope>NUCLEOTIDE SEQUENCE</scope>
    <source>
        <strain evidence="3">USNM1676648</strain>
        <tissue evidence="3">Polyp</tissue>
    </source>
</reference>
<evidence type="ECO:0000256" key="2">
    <source>
        <dbReference type="SAM" id="Phobius"/>
    </source>
</evidence>
<organism evidence="3 4">
    <name type="scientific">Desmophyllum pertusum</name>
    <dbReference type="NCBI Taxonomy" id="174260"/>
    <lineage>
        <taxon>Eukaryota</taxon>
        <taxon>Metazoa</taxon>
        <taxon>Cnidaria</taxon>
        <taxon>Anthozoa</taxon>
        <taxon>Hexacorallia</taxon>
        <taxon>Scleractinia</taxon>
        <taxon>Caryophylliina</taxon>
        <taxon>Caryophylliidae</taxon>
        <taxon>Desmophyllum</taxon>
    </lineage>
</organism>
<gene>
    <name evidence="3" type="ORF">OS493_022338</name>
</gene>
<protein>
    <submittedName>
        <fullName evidence="3">Uncharacterized protein</fullName>
    </submittedName>
</protein>
<evidence type="ECO:0000313" key="4">
    <source>
        <dbReference type="Proteomes" id="UP001163046"/>
    </source>
</evidence>
<dbReference type="EMBL" id="MU825411">
    <property type="protein sequence ID" value="KAJ7390780.1"/>
    <property type="molecule type" value="Genomic_DNA"/>
</dbReference>
<keyword evidence="2" id="KW-0812">Transmembrane</keyword>
<sequence length="180" mass="19954">MNSLVLPTFRRSGFRRPPRSLQAPWGPGMPGTHYVLRGDEYDVCIQDASEATTGRRSILSDQRRRRRKKQKGGIYPGVGVNRPPPSRIAQMQRAIRTHHPTNPRRQSRRQRAASRALTNTRSQKLARGVNRAMWKVRHKLTPTTLKGKLGGAAALGGILTAAPIAALLGTVLSKAVRKDK</sequence>
<feature type="region of interest" description="Disordered" evidence="1">
    <location>
        <begin position="1"/>
        <end position="26"/>
    </location>
</feature>
<evidence type="ECO:0000313" key="3">
    <source>
        <dbReference type="EMBL" id="KAJ7390780.1"/>
    </source>
</evidence>
<dbReference type="Proteomes" id="UP001163046">
    <property type="component" value="Unassembled WGS sequence"/>
</dbReference>
<name>A0A9X0D8J4_9CNID</name>
<proteinExistence type="predicted"/>
<evidence type="ECO:0000256" key="1">
    <source>
        <dbReference type="SAM" id="MobiDB-lite"/>
    </source>
</evidence>
<dbReference type="AlphaFoldDB" id="A0A9X0D8J4"/>
<feature type="region of interest" description="Disordered" evidence="1">
    <location>
        <begin position="52"/>
        <end position="122"/>
    </location>
</feature>
<keyword evidence="2" id="KW-0472">Membrane</keyword>